<dbReference type="Proteomes" id="UP000676079">
    <property type="component" value="Chromosome"/>
</dbReference>
<evidence type="ECO:0000313" key="5">
    <source>
        <dbReference type="EMBL" id="QUX25789.1"/>
    </source>
</evidence>
<evidence type="ECO:0000259" key="4">
    <source>
        <dbReference type="PROSITE" id="PS50853"/>
    </source>
</evidence>
<keyword evidence="2" id="KW-0624">Polysaccharide degradation</keyword>
<dbReference type="InterPro" id="IPR003961">
    <property type="entry name" value="FN3_dom"/>
</dbReference>
<proteinExistence type="predicted"/>
<dbReference type="SUPFAM" id="SSF52266">
    <property type="entry name" value="SGNH hydrolase"/>
    <property type="match status" value="1"/>
</dbReference>
<feature type="domain" description="Fibronectin type-III" evidence="4">
    <location>
        <begin position="271"/>
        <end position="369"/>
    </location>
</feature>
<dbReference type="PROSITE" id="PS50853">
    <property type="entry name" value="FN3"/>
    <property type="match status" value="1"/>
</dbReference>
<dbReference type="PANTHER" id="PTHR30383">
    <property type="entry name" value="THIOESTERASE 1/PROTEASE 1/LYSOPHOSPHOLIPASE L1"/>
    <property type="match status" value="1"/>
</dbReference>
<evidence type="ECO:0000256" key="3">
    <source>
        <dbReference type="SAM" id="MobiDB-lite"/>
    </source>
</evidence>
<sequence length="529" mass="56347">MLAAMAVTLLFIQAGSPGLTGRGDEGSDGPVPVPGPPSGELRVMVVGDSLTQGSSGDHTWRYHLWRHLTGSEVAVDFVGPYDDLYDLAGEEFGDDSYAVPDFDRDHAARWGYSAGDLSDEVSRLAAEYEPHYLLLLSGLEDILGGGTADHALEGVGETISTVRVVQGETRFVVGELPPVEGTADDARANSEIARFNMGVVALAEQLTSADSPVVVARVADGYSPARDNWDEAHPNARGELRIAAAFADALADPLGVGPAHPRPLPEMEVGPLTAPEPGHEEGDDGLVLSWEAVPGATDYRVTQRRVAPDPDGETVLPLEVEEDGGKYSALVEGLFSGARYEFTVIPFKGRDSGRASEPVQLVWRGDPPPGPAWIRLQDGGATLVWERVEDATHYEVWVRPLECSFSDDRRAPADTTDGVRSPDDGPVEPPPGGGDPSPGPVDPQPTPTPRPDPGPDPEPPVAPPAPGDPRCERRDGLGPDDGEGWRTLGSAGEDPRWAVTVSGDYEIVVRSHRDYVEGRFSDSILTARP</sequence>
<keyword evidence="1" id="KW-0378">Hydrolase</keyword>
<dbReference type="InterPro" id="IPR013783">
    <property type="entry name" value="Ig-like_fold"/>
</dbReference>
<dbReference type="InterPro" id="IPR013830">
    <property type="entry name" value="SGNH_hydro"/>
</dbReference>
<dbReference type="InterPro" id="IPR036116">
    <property type="entry name" value="FN3_sf"/>
</dbReference>
<dbReference type="EMBL" id="CP074133">
    <property type="protein sequence ID" value="QUX25789.1"/>
    <property type="molecule type" value="Genomic_DNA"/>
</dbReference>
<dbReference type="InterPro" id="IPR051532">
    <property type="entry name" value="Ester_Hydrolysis_Enzymes"/>
</dbReference>
<feature type="region of interest" description="Disordered" evidence="3">
    <location>
        <begin position="257"/>
        <end position="281"/>
    </location>
</feature>
<protein>
    <submittedName>
        <fullName evidence="5">GDSL family lipase</fullName>
    </submittedName>
</protein>
<evidence type="ECO:0000256" key="2">
    <source>
        <dbReference type="ARBA" id="ARBA00023326"/>
    </source>
</evidence>
<gene>
    <name evidence="5" type="ORF">KGD84_05980</name>
</gene>
<dbReference type="PANTHER" id="PTHR30383:SF2">
    <property type="entry name" value="CELLULOSE-BINDING PROTEIN"/>
    <property type="match status" value="1"/>
</dbReference>
<feature type="compositionally biased region" description="Pro residues" evidence="3">
    <location>
        <begin position="427"/>
        <end position="467"/>
    </location>
</feature>
<evidence type="ECO:0000313" key="6">
    <source>
        <dbReference type="Proteomes" id="UP000676079"/>
    </source>
</evidence>
<keyword evidence="2" id="KW-0119">Carbohydrate metabolism</keyword>
<keyword evidence="6" id="KW-1185">Reference proteome</keyword>
<dbReference type="Pfam" id="PF13472">
    <property type="entry name" value="Lipase_GDSL_2"/>
    <property type="match status" value="1"/>
</dbReference>
<feature type="region of interest" description="Disordered" evidence="3">
    <location>
        <begin position="407"/>
        <end position="494"/>
    </location>
</feature>
<reference evidence="5 6" key="1">
    <citation type="submission" date="2021-05" db="EMBL/GenBank/DDBJ databases">
        <title>Direct Submission.</title>
        <authorList>
            <person name="Li K."/>
            <person name="Gao J."/>
        </authorList>
    </citation>
    <scope>NUCLEOTIDE SEQUENCE [LARGE SCALE GENOMIC DNA]</scope>
    <source>
        <strain evidence="5 6">Mg02</strain>
    </source>
</reference>
<evidence type="ECO:0000256" key="1">
    <source>
        <dbReference type="ARBA" id="ARBA00023295"/>
    </source>
</evidence>
<organism evidence="5 6">
    <name type="scientific">Nocardiopsis changdeensis</name>
    <dbReference type="NCBI Taxonomy" id="2831969"/>
    <lineage>
        <taxon>Bacteria</taxon>
        <taxon>Bacillati</taxon>
        <taxon>Actinomycetota</taxon>
        <taxon>Actinomycetes</taxon>
        <taxon>Streptosporangiales</taxon>
        <taxon>Nocardiopsidaceae</taxon>
        <taxon>Nocardiopsis</taxon>
    </lineage>
</organism>
<dbReference type="InterPro" id="IPR036514">
    <property type="entry name" value="SGNH_hydro_sf"/>
</dbReference>
<dbReference type="Gene3D" id="3.40.50.1110">
    <property type="entry name" value="SGNH hydrolase"/>
    <property type="match status" value="1"/>
</dbReference>
<name>A0ABX8BUA6_9ACTN</name>
<dbReference type="RefSeq" id="WP_220565563.1">
    <property type="nucleotide sequence ID" value="NZ_CP074133.1"/>
</dbReference>
<dbReference type="SUPFAM" id="SSF49265">
    <property type="entry name" value="Fibronectin type III"/>
    <property type="match status" value="1"/>
</dbReference>
<dbReference type="Gene3D" id="2.60.40.10">
    <property type="entry name" value="Immunoglobulins"/>
    <property type="match status" value="1"/>
</dbReference>
<dbReference type="CDD" id="cd00063">
    <property type="entry name" value="FN3"/>
    <property type="match status" value="1"/>
</dbReference>
<accession>A0ABX8BUA6</accession>
<keyword evidence="1" id="KW-0326">Glycosidase</keyword>